<proteinExistence type="predicted"/>
<protein>
    <recommendedName>
        <fullName evidence="5">DUF1579 domain-containing protein</fullName>
    </recommendedName>
</protein>
<comment type="caution">
    <text evidence="1">The sequence shown here is derived from an EMBL/GenBank/DDBJ whole genome shotgun (WGS) entry which is preliminary data.</text>
</comment>
<evidence type="ECO:0000313" key="4">
    <source>
        <dbReference type="Proteomes" id="UP000278036"/>
    </source>
</evidence>
<reference evidence="1 4" key="1">
    <citation type="submission" date="2018-09" db="EMBL/GenBank/DDBJ databases">
        <title>Roseomonas sp. nov., isolated from feces of Tibetan antelopes in the Qinghai-Tibet plateau, China.</title>
        <authorList>
            <person name="Tian Z."/>
        </authorList>
    </citation>
    <scope>NUCLEOTIDE SEQUENCE [LARGE SCALE GENOMIC DNA]</scope>
    <source>
        <strain evidence="2 3">Z23</strain>
        <strain evidence="1 4">Z24</strain>
    </source>
</reference>
<sequence length="178" mass="20062">MIPEDAHAFCRALRSDASSLPEQAQIFAPFIGSWDLVVRWYDEAGTVIRTEAGEWHFSWVLEGRGIQDVWIVPPRAQRAAGPLYEYGTSIRFYDPALEAWQSTWIGPMHGVVRTFTARKAGAMVVLETTPGTVPAMRWSFSDIAAGSFAWKNEVRPPDGWRVQQTFEARRQPPGEAPR</sequence>
<dbReference type="InParanoid" id="A0A3A9JJA8"/>
<accession>A0A3A9JJA8</accession>
<dbReference type="EMBL" id="RAQU01000070">
    <property type="protein sequence ID" value="RKK03764.1"/>
    <property type="molecule type" value="Genomic_DNA"/>
</dbReference>
<dbReference type="Proteomes" id="UP000274097">
    <property type="component" value="Unassembled WGS sequence"/>
</dbReference>
<evidence type="ECO:0000313" key="1">
    <source>
        <dbReference type="EMBL" id="RKK03764.1"/>
    </source>
</evidence>
<name>A0A3A9JJA8_9PROT</name>
<dbReference type="Proteomes" id="UP000278036">
    <property type="component" value="Unassembled WGS sequence"/>
</dbReference>
<evidence type="ECO:0000313" key="3">
    <source>
        <dbReference type="Proteomes" id="UP000274097"/>
    </source>
</evidence>
<dbReference type="OrthoDB" id="9814791at2"/>
<organism evidence="1 4">
    <name type="scientific">Teichococcus wenyumeiae</name>
    <dbReference type="NCBI Taxonomy" id="2478470"/>
    <lineage>
        <taxon>Bacteria</taxon>
        <taxon>Pseudomonadati</taxon>
        <taxon>Pseudomonadota</taxon>
        <taxon>Alphaproteobacteria</taxon>
        <taxon>Acetobacterales</taxon>
        <taxon>Roseomonadaceae</taxon>
        <taxon>Roseomonas</taxon>
    </lineage>
</organism>
<keyword evidence="3" id="KW-1185">Reference proteome</keyword>
<evidence type="ECO:0000313" key="2">
    <source>
        <dbReference type="EMBL" id="RMI17048.1"/>
    </source>
</evidence>
<gene>
    <name evidence="1" type="ORF">D6Z83_12905</name>
    <name evidence="2" type="ORF">EBE87_24245</name>
</gene>
<dbReference type="EMBL" id="RFLX01000040">
    <property type="protein sequence ID" value="RMI17048.1"/>
    <property type="molecule type" value="Genomic_DNA"/>
</dbReference>
<dbReference type="AlphaFoldDB" id="A0A3A9JJA8"/>
<evidence type="ECO:0008006" key="5">
    <source>
        <dbReference type="Google" id="ProtNLM"/>
    </source>
</evidence>
<dbReference type="RefSeq" id="WP_120638710.1">
    <property type="nucleotide sequence ID" value="NZ_RAQU01000070.1"/>
</dbReference>